<dbReference type="Proteomes" id="UP001595420">
    <property type="component" value="Unassembled WGS sequence"/>
</dbReference>
<reference evidence="2" key="1">
    <citation type="journal article" date="2019" name="Int. J. Syst. Evol. Microbiol.">
        <title>The Global Catalogue of Microorganisms (GCM) 10K type strain sequencing project: providing services to taxonomists for standard genome sequencing and annotation.</title>
        <authorList>
            <consortium name="The Broad Institute Genomics Platform"/>
            <consortium name="The Broad Institute Genome Sequencing Center for Infectious Disease"/>
            <person name="Wu L."/>
            <person name="Ma J."/>
        </authorList>
    </citation>
    <scope>NUCLEOTIDE SEQUENCE [LARGE SCALE GENOMIC DNA]</scope>
    <source>
        <strain evidence="2">CGMCC 1.16855</strain>
    </source>
</reference>
<evidence type="ECO:0000313" key="1">
    <source>
        <dbReference type="EMBL" id="MFC3003532.1"/>
    </source>
</evidence>
<evidence type="ECO:0008006" key="3">
    <source>
        <dbReference type="Google" id="ProtNLM"/>
    </source>
</evidence>
<comment type="caution">
    <text evidence="1">The sequence shown here is derived from an EMBL/GenBank/DDBJ whole genome shotgun (WGS) entry which is preliminary data.</text>
</comment>
<evidence type="ECO:0000313" key="2">
    <source>
        <dbReference type="Proteomes" id="UP001595420"/>
    </source>
</evidence>
<dbReference type="EMBL" id="JBHRSB010000012">
    <property type="protein sequence ID" value="MFC3003532.1"/>
    <property type="molecule type" value="Genomic_DNA"/>
</dbReference>
<gene>
    <name evidence="1" type="ORF">ACFOD3_26800</name>
</gene>
<dbReference type="RefSeq" id="WP_216839988.1">
    <property type="nucleotide sequence ID" value="NZ_JAFNJS010000012.1"/>
</dbReference>
<protein>
    <recommendedName>
        <fullName evidence="3">Transposase</fullName>
    </recommendedName>
</protein>
<sequence length="86" mass="9794">MDLGIARFRASVLRLLRQDVPAIGPAWHRATGRHAEVDDVPACQDGFEWGRRPKGAQRGRAETLSRLSMNRWLRRVEGRTLTLISM</sequence>
<organism evidence="1 2">
    <name type="scientific">Falsiroseomonas tokyonensis</name>
    <dbReference type="NCBI Taxonomy" id="430521"/>
    <lineage>
        <taxon>Bacteria</taxon>
        <taxon>Pseudomonadati</taxon>
        <taxon>Pseudomonadota</taxon>
        <taxon>Alphaproteobacteria</taxon>
        <taxon>Acetobacterales</taxon>
        <taxon>Roseomonadaceae</taxon>
        <taxon>Falsiroseomonas</taxon>
    </lineage>
</organism>
<keyword evidence="2" id="KW-1185">Reference proteome</keyword>
<accession>A0ABV7C0N2</accession>
<proteinExistence type="predicted"/>
<name>A0ABV7C0N2_9PROT</name>